<dbReference type="PANTHER" id="PTHR43566">
    <property type="entry name" value="CONSERVED PROTEIN"/>
    <property type="match status" value="1"/>
</dbReference>
<dbReference type="GeneID" id="92856401"/>
<name>A0A8B2VG34_CUTAC</name>
<dbReference type="RefSeq" id="WP_002515076.1">
    <property type="nucleotide sequence ID" value="NZ_AP022844.1"/>
</dbReference>
<organism evidence="1 2">
    <name type="scientific">Cutibacterium acnes</name>
    <name type="common">Propionibacterium acnes</name>
    <dbReference type="NCBI Taxonomy" id="1747"/>
    <lineage>
        <taxon>Bacteria</taxon>
        <taxon>Bacillati</taxon>
        <taxon>Actinomycetota</taxon>
        <taxon>Actinomycetes</taxon>
        <taxon>Propionibacteriales</taxon>
        <taxon>Propionibacteriaceae</taxon>
        <taxon>Cutibacterium</taxon>
    </lineage>
</organism>
<dbReference type="EMBL" id="MVCE01000002">
    <property type="protein sequence ID" value="PGF34905.1"/>
    <property type="molecule type" value="Genomic_DNA"/>
</dbReference>
<dbReference type="PANTHER" id="PTHR43566:SF2">
    <property type="entry name" value="DUF4143 DOMAIN-CONTAINING PROTEIN"/>
    <property type="match status" value="1"/>
</dbReference>
<protein>
    <submittedName>
        <fullName evidence="1">AAA family ATPase</fullName>
    </submittedName>
</protein>
<comment type="caution">
    <text evidence="1">The sequence shown here is derived from an EMBL/GenBank/DDBJ whole genome shotgun (WGS) entry which is preliminary data.</text>
</comment>
<gene>
    <name evidence="1" type="ORF">B1B09_04620</name>
</gene>
<evidence type="ECO:0000313" key="1">
    <source>
        <dbReference type="EMBL" id="PGF34905.1"/>
    </source>
</evidence>
<dbReference type="Proteomes" id="UP000226191">
    <property type="component" value="Unassembled WGS sequence"/>
</dbReference>
<proteinExistence type="predicted"/>
<dbReference type="InterPro" id="IPR027417">
    <property type="entry name" value="P-loop_NTPase"/>
</dbReference>
<dbReference type="OrthoDB" id="128089at2"/>
<dbReference type="InterPro" id="IPR025420">
    <property type="entry name" value="DUF4143"/>
</dbReference>
<evidence type="ECO:0000313" key="2">
    <source>
        <dbReference type="Proteomes" id="UP000226191"/>
    </source>
</evidence>
<dbReference type="AlphaFoldDB" id="A0A8B2VG34"/>
<dbReference type="SUPFAM" id="SSF52540">
    <property type="entry name" value="P-loop containing nucleoside triphosphate hydrolases"/>
    <property type="match status" value="1"/>
</dbReference>
<dbReference type="Pfam" id="PF13635">
    <property type="entry name" value="DUF4143"/>
    <property type="match status" value="1"/>
</dbReference>
<dbReference type="InterPro" id="IPR041682">
    <property type="entry name" value="AAA_14"/>
</dbReference>
<sequence length="408" mass="45304">MQLLQRNITAWVQELLDISPIVVIEGARQVGKSTLTGMIDNANTTFTTMDDDLTRTFAHDDPAGFLSSAKEGRLVIDEIQRCPELILPLKAVVDNDRRPGRFVLTGSANLLRLPGAQDSLAGRAMTARLHPFSQGELEGHKEDWVSWLLSPDRRKAQEADRSNVITRLTVGGYPLVQSMSPRVRTAWLKDYANRLVQRDASDMAQTRIPILGQLLQLLAAAPGAELVQDRLAQKLKVTRGTVVRYSDLLESLFLIHRLPAWSRNLTKRQIQRPKVFLTDTGLNAALSNMDAAHLSSMQGADHLGPLLEQFVVCELLRQQGWSATPFKLFHYRDRQGAEVDIIVETPTGIIAVEVKSAVAATARHFQHFKALRDRLGDEFLAGIVLTTGTGQKAGDRLESLPISSLWSR</sequence>
<reference evidence="1 2" key="1">
    <citation type="submission" date="2017-02" db="EMBL/GenBank/DDBJ databases">
        <title>Prevalence of linear plasmids in Cutibacterium acnes isolates obtained from cancerous prostatic tissue.</title>
        <authorList>
            <person name="Davidsson S."/>
            <person name="Bruggemann H."/>
        </authorList>
    </citation>
    <scope>NUCLEOTIDE SEQUENCE [LARGE SCALE GENOMIC DNA]</scope>
    <source>
        <strain evidence="1 2">11-78</strain>
    </source>
</reference>
<accession>A0A8B2VG34</accession>
<dbReference type="Pfam" id="PF13173">
    <property type="entry name" value="AAA_14"/>
    <property type="match status" value="1"/>
</dbReference>